<comment type="subcellular location">
    <subcellularLocation>
        <location evidence="1">Cytoplasm</location>
        <location evidence="1">Nucleoid</location>
    </subcellularLocation>
</comment>
<dbReference type="SUPFAM" id="SSF81273">
    <property type="entry name" value="H-NS histone-like proteins"/>
    <property type="match status" value="1"/>
</dbReference>
<evidence type="ECO:0000256" key="4">
    <source>
        <dbReference type="ARBA" id="ARBA00023125"/>
    </source>
</evidence>
<dbReference type="PANTHER" id="PTHR38097:SF2">
    <property type="entry name" value="DNA-BINDING PROTEIN STPA"/>
    <property type="match status" value="1"/>
</dbReference>
<dbReference type="SMART" id="SM00528">
    <property type="entry name" value="HNS"/>
    <property type="match status" value="1"/>
</dbReference>
<evidence type="ECO:0000259" key="5">
    <source>
        <dbReference type="SMART" id="SM00528"/>
    </source>
</evidence>
<dbReference type="InterPro" id="IPR037150">
    <property type="entry name" value="H-NS_C_dom_sf"/>
</dbReference>
<evidence type="ECO:0000313" key="6">
    <source>
        <dbReference type="EMBL" id="MEK8050617.1"/>
    </source>
</evidence>
<dbReference type="Proteomes" id="UP001365405">
    <property type="component" value="Unassembled WGS sequence"/>
</dbReference>
<dbReference type="PANTHER" id="PTHR38097">
    <property type="match status" value="1"/>
</dbReference>
<feature type="domain" description="DNA-binding protein H-NS-like C-terminal" evidence="5">
    <location>
        <begin position="62"/>
        <end position="106"/>
    </location>
</feature>
<dbReference type="Pfam" id="PF00816">
    <property type="entry name" value="Histone_HNS"/>
    <property type="match status" value="1"/>
</dbReference>
<protein>
    <submittedName>
        <fullName evidence="6">H-NS histone family protein</fullName>
    </submittedName>
</protein>
<proteinExistence type="inferred from homology"/>
<keyword evidence="4" id="KW-0238">DNA-binding</keyword>
<gene>
    <name evidence="6" type="ORF">AACH10_10235</name>
</gene>
<keyword evidence="3" id="KW-0963">Cytoplasm</keyword>
<dbReference type="InterPro" id="IPR054180">
    <property type="entry name" value="H-NS-like_N"/>
</dbReference>
<sequence>MSSLQELLAQRAEIEKKIADAQREERSTAIAKVRALMAEHGLTAADIAGKAPTVRAAATPGPKAGGKVAPKFRNAATGETWSGRGLQPKWLKAALSSGAKIEDFAI</sequence>
<evidence type="ECO:0000256" key="2">
    <source>
        <dbReference type="ARBA" id="ARBA00010610"/>
    </source>
</evidence>
<dbReference type="RefSeq" id="WP_341410287.1">
    <property type="nucleotide sequence ID" value="NZ_JBBUTH010000004.1"/>
</dbReference>
<name>A0ABU9CJ88_9BURK</name>
<dbReference type="InterPro" id="IPR027444">
    <property type="entry name" value="H-NS_C_dom"/>
</dbReference>
<dbReference type="Gene3D" id="4.10.430.10">
    <property type="entry name" value="Histone-like protein H-NS, C-terminal domain"/>
    <property type="match status" value="1"/>
</dbReference>
<dbReference type="EMBL" id="JBBUTH010000004">
    <property type="protein sequence ID" value="MEK8050617.1"/>
    <property type="molecule type" value="Genomic_DNA"/>
</dbReference>
<comment type="similarity">
    <text evidence="2">Belongs to the histone-like protein H-NS family.</text>
</comment>
<comment type="caution">
    <text evidence="6">The sequence shown here is derived from an EMBL/GenBank/DDBJ whole genome shotgun (WGS) entry which is preliminary data.</text>
</comment>
<accession>A0ABU9CJ88</accession>
<evidence type="ECO:0000256" key="1">
    <source>
        <dbReference type="ARBA" id="ARBA00004453"/>
    </source>
</evidence>
<evidence type="ECO:0000313" key="7">
    <source>
        <dbReference type="Proteomes" id="UP001365405"/>
    </source>
</evidence>
<dbReference type="Pfam" id="PF22470">
    <property type="entry name" value="Histone_HNS_N"/>
    <property type="match status" value="1"/>
</dbReference>
<organism evidence="6 7">
    <name type="scientific">Pseudaquabacterium inlustre</name>
    <dbReference type="NCBI Taxonomy" id="2984192"/>
    <lineage>
        <taxon>Bacteria</taxon>
        <taxon>Pseudomonadati</taxon>
        <taxon>Pseudomonadota</taxon>
        <taxon>Betaproteobacteria</taxon>
        <taxon>Burkholderiales</taxon>
        <taxon>Sphaerotilaceae</taxon>
        <taxon>Pseudaquabacterium</taxon>
    </lineage>
</organism>
<keyword evidence="7" id="KW-1185">Reference proteome</keyword>
<reference evidence="6 7" key="1">
    <citation type="submission" date="2024-04" db="EMBL/GenBank/DDBJ databases">
        <title>Novel species of the genus Ideonella isolated from streams.</title>
        <authorList>
            <person name="Lu H."/>
        </authorList>
    </citation>
    <scope>NUCLEOTIDE SEQUENCE [LARGE SCALE GENOMIC DNA]</scope>
    <source>
        <strain evidence="6 7">DXS22W</strain>
    </source>
</reference>
<evidence type="ECO:0000256" key="3">
    <source>
        <dbReference type="ARBA" id="ARBA00022490"/>
    </source>
</evidence>